<feature type="signal peptide" evidence="1">
    <location>
        <begin position="1"/>
        <end position="24"/>
    </location>
</feature>
<protein>
    <recommendedName>
        <fullName evidence="4">Quorum-sensing-regulated virulence factor</fullName>
    </recommendedName>
</protein>
<dbReference type="RefSeq" id="WP_184685599.1">
    <property type="nucleotide sequence ID" value="NZ_JACHLL010000009.1"/>
</dbReference>
<feature type="chain" id="PRO_5031513622" description="Quorum-sensing-regulated virulence factor" evidence="1">
    <location>
        <begin position="25"/>
        <end position="138"/>
    </location>
</feature>
<dbReference type="Proteomes" id="UP000557193">
    <property type="component" value="Unassembled WGS sequence"/>
</dbReference>
<proteinExistence type="predicted"/>
<name>A0A7X0EW25_9PSED</name>
<gene>
    <name evidence="2" type="ORF">HNP49_003602</name>
</gene>
<dbReference type="InterPro" id="IPR025203">
    <property type="entry name" value="QSregVF"/>
</dbReference>
<dbReference type="AlphaFoldDB" id="A0A7X0EW25"/>
<evidence type="ECO:0000313" key="3">
    <source>
        <dbReference type="Proteomes" id="UP000557193"/>
    </source>
</evidence>
<dbReference type="EMBL" id="JACHLL010000009">
    <property type="protein sequence ID" value="MBB6343400.1"/>
    <property type="molecule type" value="Genomic_DNA"/>
</dbReference>
<evidence type="ECO:0000256" key="1">
    <source>
        <dbReference type="SAM" id="SignalP"/>
    </source>
</evidence>
<keyword evidence="3" id="KW-1185">Reference proteome</keyword>
<evidence type="ECO:0000313" key="2">
    <source>
        <dbReference type="EMBL" id="MBB6343400.1"/>
    </source>
</evidence>
<accession>A0A7X0EW25</accession>
<comment type="caution">
    <text evidence="2">The sequence shown here is derived from an EMBL/GenBank/DDBJ whole genome shotgun (WGS) entry which is preliminary data.</text>
</comment>
<keyword evidence="1" id="KW-0732">Signal</keyword>
<dbReference type="Gene3D" id="3.30.300.250">
    <property type="match status" value="1"/>
</dbReference>
<dbReference type="PROSITE" id="PS51257">
    <property type="entry name" value="PROKAR_LIPOPROTEIN"/>
    <property type="match status" value="1"/>
</dbReference>
<sequence>MLRLTAVNLTCTLAACALAATAQAASLKDYELTKMLEQVARESSVGTPRAINEDILDQGYTVEGNQLINHLSVRPEHAAKMRGNPDSMRQQLTASVCRNTGYRQLLARGAVLTYSFSEYKSNLPVATERFTQTDCGLE</sequence>
<reference evidence="2 3" key="1">
    <citation type="submission" date="2020-08" db="EMBL/GenBank/DDBJ databases">
        <title>Functional genomics of gut bacteria from endangered species of beetles.</title>
        <authorList>
            <person name="Carlos-Shanley C."/>
        </authorList>
    </citation>
    <scope>NUCLEOTIDE SEQUENCE [LARGE SCALE GENOMIC DNA]</scope>
    <source>
        <strain evidence="2 3">S00202</strain>
    </source>
</reference>
<evidence type="ECO:0008006" key="4">
    <source>
        <dbReference type="Google" id="ProtNLM"/>
    </source>
</evidence>
<organism evidence="2 3">
    <name type="scientific">Pseudomonas fluvialis</name>
    <dbReference type="NCBI Taxonomy" id="1793966"/>
    <lineage>
        <taxon>Bacteria</taxon>
        <taxon>Pseudomonadati</taxon>
        <taxon>Pseudomonadota</taxon>
        <taxon>Gammaproteobacteria</taxon>
        <taxon>Pseudomonadales</taxon>
        <taxon>Pseudomonadaceae</taxon>
        <taxon>Pseudomonas</taxon>
    </lineage>
</organism>
<dbReference type="Pfam" id="PF13652">
    <property type="entry name" value="QSregVF"/>
    <property type="match status" value="1"/>
</dbReference>